<feature type="compositionally biased region" description="Basic residues" evidence="1">
    <location>
        <begin position="249"/>
        <end position="263"/>
    </location>
</feature>
<feature type="compositionally biased region" description="Polar residues" evidence="1">
    <location>
        <begin position="179"/>
        <end position="189"/>
    </location>
</feature>
<dbReference type="Proteomes" id="UP000250266">
    <property type="component" value="Unassembled WGS sequence"/>
</dbReference>
<protein>
    <submittedName>
        <fullName evidence="2">Uncharacterized protein</fullName>
    </submittedName>
</protein>
<proteinExistence type="predicted"/>
<evidence type="ECO:0000313" key="3">
    <source>
        <dbReference type="Proteomes" id="UP000250266"/>
    </source>
</evidence>
<sequence>MPAAPSEADIIFNRASVALAKSQRLIASWLPPKTAEELANAKSEEEIEREEKEIFTPVPELLGVGAPLPKDITDGSFKRRELSSNDKLLQQLLGKKAAKAHMSSKVSPKLGSKPLKAPPHQEDSEDEEQGRASAFKSKKQNTRKTQPKPTVSQITVGNDDEKEKEGPLVSVPFDVVAPQSPNSTAQIASGNKRPRAEEVDSSSASSDLEDEVPGMNSPNKVVLVTLPVNEGPKPKPANFLDQKLADRSKPRKKKKIRKRNQSR</sequence>
<evidence type="ECO:0000256" key="1">
    <source>
        <dbReference type="SAM" id="MobiDB-lite"/>
    </source>
</evidence>
<gene>
    <name evidence="2" type="ORF">K432DRAFT_230686</name>
</gene>
<dbReference type="Pfam" id="PF11595">
    <property type="entry name" value="DUF3245"/>
    <property type="match status" value="1"/>
</dbReference>
<name>A0A8E2JH74_9PEZI</name>
<feature type="region of interest" description="Disordered" evidence="1">
    <location>
        <begin position="88"/>
        <end position="263"/>
    </location>
</feature>
<feature type="compositionally biased region" description="Polar residues" evidence="1">
    <location>
        <begin position="147"/>
        <end position="156"/>
    </location>
</feature>
<reference evidence="2 3" key="1">
    <citation type="journal article" date="2016" name="Nat. Commun.">
        <title>Ectomycorrhizal ecology is imprinted in the genome of the dominant symbiotic fungus Cenococcum geophilum.</title>
        <authorList>
            <consortium name="DOE Joint Genome Institute"/>
            <person name="Peter M."/>
            <person name="Kohler A."/>
            <person name="Ohm R.A."/>
            <person name="Kuo A."/>
            <person name="Krutzmann J."/>
            <person name="Morin E."/>
            <person name="Arend M."/>
            <person name="Barry K.W."/>
            <person name="Binder M."/>
            <person name="Choi C."/>
            <person name="Clum A."/>
            <person name="Copeland A."/>
            <person name="Grisel N."/>
            <person name="Haridas S."/>
            <person name="Kipfer T."/>
            <person name="LaButti K."/>
            <person name="Lindquist E."/>
            <person name="Lipzen A."/>
            <person name="Maire R."/>
            <person name="Meier B."/>
            <person name="Mihaltcheva S."/>
            <person name="Molinier V."/>
            <person name="Murat C."/>
            <person name="Poggeler S."/>
            <person name="Quandt C.A."/>
            <person name="Sperisen C."/>
            <person name="Tritt A."/>
            <person name="Tisserant E."/>
            <person name="Crous P.W."/>
            <person name="Henrissat B."/>
            <person name="Nehls U."/>
            <person name="Egli S."/>
            <person name="Spatafora J.W."/>
            <person name="Grigoriev I.V."/>
            <person name="Martin F.M."/>
        </authorList>
    </citation>
    <scope>NUCLEOTIDE SEQUENCE [LARGE SCALE GENOMIC DNA]</scope>
    <source>
        <strain evidence="2 3">CBS 459.81</strain>
    </source>
</reference>
<organism evidence="2 3">
    <name type="scientific">Lepidopterella palustris CBS 459.81</name>
    <dbReference type="NCBI Taxonomy" id="1314670"/>
    <lineage>
        <taxon>Eukaryota</taxon>
        <taxon>Fungi</taxon>
        <taxon>Dikarya</taxon>
        <taxon>Ascomycota</taxon>
        <taxon>Pezizomycotina</taxon>
        <taxon>Dothideomycetes</taxon>
        <taxon>Pleosporomycetidae</taxon>
        <taxon>Mytilinidiales</taxon>
        <taxon>Argynnaceae</taxon>
        <taxon>Lepidopterella</taxon>
    </lineage>
</organism>
<dbReference type="AlphaFoldDB" id="A0A8E2JH74"/>
<keyword evidence="3" id="KW-1185">Reference proteome</keyword>
<accession>A0A8E2JH74</accession>
<dbReference type="EMBL" id="KV744895">
    <property type="protein sequence ID" value="OCK82217.1"/>
    <property type="molecule type" value="Genomic_DNA"/>
</dbReference>
<dbReference type="InterPro" id="IPR021641">
    <property type="entry name" value="DUF3245"/>
</dbReference>
<feature type="region of interest" description="Disordered" evidence="1">
    <location>
        <begin position="60"/>
        <end position="79"/>
    </location>
</feature>
<feature type="compositionally biased region" description="Basic residues" evidence="1">
    <location>
        <begin position="136"/>
        <end position="146"/>
    </location>
</feature>
<evidence type="ECO:0000313" key="2">
    <source>
        <dbReference type="EMBL" id="OCK82217.1"/>
    </source>
</evidence>
<dbReference type="OrthoDB" id="3438340at2759"/>